<feature type="region of interest" description="Disordered" evidence="5">
    <location>
        <begin position="1"/>
        <end position="22"/>
    </location>
</feature>
<keyword evidence="3 6" id="KW-1133">Transmembrane helix</keyword>
<evidence type="ECO:0000313" key="7">
    <source>
        <dbReference type="EMBL" id="CAB4536000.1"/>
    </source>
</evidence>
<sequence>MSEKNEAPAKAKKVRAPKPAKVNREDLPNPTWFKVVMFGFMILGLVWILTFYISNQYLPLGSIFATSLPALNLGSWNLLIGFGLAMIGFGMSTRWK</sequence>
<keyword evidence="2 6" id="KW-0812">Transmembrane</keyword>
<evidence type="ECO:0000256" key="5">
    <source>
        <dbReference type="SAM" id="MobiDB-lite"/>
    </source>
</evidence>
<keyword evidence="1" id="KW-1003">Cell membrane</keyword>
<evidence type="ECO:0000256" key="1">
    <source>
        <dbReference type="ARBA" id="ARBA00022475"/>
    </source>
</evidence>
<organism evidence="7">
    <name type="scientific">freshwater metagenome</name>
    <dbReference type="NCBI Taxonomy" id="449393"/>
    <lineage>
        <taxon>unclassified sequences</taxon>
        <taxon>metagenomes</taxon>
        <taxon>ecological metagenomes</taxon>
    </lineage>
</organism>
<evidence type="ECO:0000256" key="3">
    <source>
        <dbReference type="ARBA" id="ARBA00022989"/>
    </source>
</evidence>
<keyword evidence="4 6" id="KW-0472">Membrane</keyword>
<evidence type="ECO:0000313" key="8">
    <source>
        <dbReference type="EMBL" id="CAB4605770.1"/>
    </source>
</evidence>
<reference evidence="7" key="1">
    <citation type="submission" date="2020-05" db="EMBL/GenBank/DDBJ databases">
        <authorList>
            <person name="Chiriac C."/>
            <person name="Salcher M."/>
            <person name="Ghai R."/>
            <person name="Kavagutti S V."/>
        </authorList>
    </citation>
    <scope>NUCLEOTIDE SEQUENCE</scope>
</reference>
<proteinExistence type="inferred from homology"/>
<dbReference type="HAMAP" id="MF_00631">
    <property type="entry name" value="CrgA"/>
    <property type="match status" value="1"/>
</dbReference>
<dbReference type="InterPro" id="IPR009619">
    <property type="entry name" value="CrgA"/>
</dbReference>
<dbReference type="EMBL" id="CAEZUR010000030">
    <property type="protein sequence ID" value="CAB4605770.1"/>
    <property type="molecule type" value="Genomic_DNA"/>
</dbReference>
<dbReference type="EMBL" id="CAEZSN010000016">
    <property type="protein sequence ID" value="CAB4536000.1"/>
    <property type="molecule type" value="Genomic_DNA"/>
</dbReference>
<name>A0A6J6BA31_9ZZZZ</name>
<protein>
    <submittedName>
        <fullName evidence="7">Unannotated protein</fullName>
    </submittedName>
</protein>
<feature type="transmembrane region" description="Helical" evidence="6">
    <location>
        <begin position="31"/>
        <end position="53"/>
    </location>
</feature>
<dbReference type="AlphaFoldDB" id="A0A6J6BA31"/>
<feature type="transmembrane region" description="Helical" evidence="6">
    <location>
        <begin position="73"/>
        <end position="91"/>
    </location>
</feature>
<evidence type="ECO:0000256" key="6">
    <source>
        <dbReference type="SAM" id="Phobius"/>
    </source>
</evidence>
<dbReference type="Pfam" id="PF06781">
    <property type="entry name" value="CrgA"/>
    <property type="match status" value="1"/>
</dbReference>
<gene>
    <name evidence="7" type="ORF">UFOPK1433_00228</name>
    <name evidence="8" type="ORF">UFOPK1843_00495</name>
</gene>
<evidence type="ECO:0000256" key="4">
    <source>
        <dbReference type="ARBA" id="ARBA00023136"/>
    </source>
</evidence>
<accession>A0A6J6BA31</accession>
<evidence type="ECO:0000256" key="2">
    <source>
        <dbReference type="ARBA" id="ARBA00022692"/>
    </source>
</evidence>